<dbReference type="InterPro" id="IPR003680">
    <property type="entry name" value="Flavodoxin_fold"/>
</dbReference>
<dbReference type="Gene3D" id="3.40.50.360">
    <property type="match status" value="1"/>
</dbReference>
<name>A0ABS2UEM1_9LEPT</name>
<evidence type="ECO:0000259" key="3">
    <source>
        <dbReference type="Pfam" id="PF02525"/>
    </source>
</evidence>
<evidence type="ECO:0000256" key="2">
    <source>
        <dbReference type="ARBA" id="ARBA00023002"/>
    </source>
</evidence>
<dbReference type="EMBL" id="JAFFPU010000063">
    <property type="protein sequence ID" value="MBM9578604.1"/>
    <property type="molecule type" value="Genomic_DNA"/>
</dbReference>
<evidence type="ECO:0000256" key="1">
    <source>
        <dbReference type="ARBA" id="ARBA00006252"/>
    </source>
</evidence>
<dbReference type="PANTHER" id="PTHR10204">
    <property type="entry name" value="NAD P H OXIDOREDUCTASE-RELATED"/>
    <property type="match status" value="1"/>
</dbReference>
<reference evidence="4 5" key="1">
    <citation type="submission" date="2021-02" db="EMBL/GenBank/DDBJ databases">
        <title>Leptospira ainlahdjerensis sp. nov., Leptospira ainazelensis sp. nov., Leptospira abararensis sp. nov. and Leptospira chreensis sp. nov., four new species isolated from water sources in Algeria.</title>
        <authorList>
            <person name="Amara Korba A."/>
            <person name="Kainiu M."/>
            <person name="Vincent A.T."/>
            <person name="Mariet J.-F."/>
            <person name="Veyrier F.J."/>
            <person name="Goarant C."/>
            <person name="Picardeau M."/>
        </authorList>
    </citation>
    <scope>NUCLEOTIDE SEQUENCE [LARGE SCALE GENOMIC DNA]</scope>
    <source>
        <strain evidence="4 5">201903070</strain>
    </source>
</reference>
<feature type="domain" description="Flavodoxin-like fold" evidence="3">
    <location>
        <begin position="1"/>
        <end position="176"/>
    </location>
</feature>
<organism evidence="4 5">
    <name type="scientific">Leptospira ainlahdjerensis</name>
    <dbReference type="NCBI Taxonomy" id="2810033"/>
    <lineage>
        <taxon>Bacteria</taxon>
        <taxon>Pseudomonadati</taxon>
        <taxon>Spirochaetota</taxon>
        <taxon>Spirochaetia</taxon>
        <taxon>Leptospirales</taxon>
        <taxon>Leptospiraceae</taxon>
        <taxon>Leptospira</taxon>
    </lineage>
</organism>
<keyword evidence="2" id="KW-0560">Oxidoreductase</keyword>
<protein>
    <submittedName>
        <fullName evidence="4">NAD(P)H-dependent oxidoreductase</fullName>
    </submittedName>
</protein>
<keyword evidence="5" id="KW-1185">Reference proteome</keyword>
<dbReference type="Pfam" id="PF02525">
    <property type="entry name" value="Flavodoxin_2"/>
    <property type="match status" value="1"/>
</dbReference>
<dbReference type="Proteomes" id="UP000724686">
    <property type="component" value="Unassembled WGS sequence"/>
</dbReference>
<proteinExistence type="inferred from homology"/>
<comment type="caution">
    <text evidence="4">The sequence shown here is derived from an EMBL/GenBank/DDBJ whole genome shotgun (WGS) entry which is preliminary data.</text>
</comment>
<gene>
    <name evidence="4" type="ORF">JWG45_15765</name>
</gene>
<evidence type="ECO:0000313" key="5">
    <source>
        <dbReference type="Proteomes" id="UP000724686"/>
    </source>
</evidence>
<dbReference type="RefSeq" id="WP_205280600.1">
    <property type="nucleotide sequence ID" value="NZ_JAFFPU010000063.1"/>
</dbReference>
<evidence type="ECO:0000313" key="4">
    <source>
        <dbReference type="EMBL" id="MBM9578604.1"/>
    </source>
</evidence>
<accession>A0ABS2UEM1</accession>
<comment type="similarity">
    <text evidence="1">Belongs to the NAD(P)H dehydrogenase (quinone) family.</text>
</comment>
<dbReference type="SUPFAM" id="SSF52218">
    <property type="entry name" value="Flavoproteins"/>
    <property type="match status" value="1"/>
</dbReference>
<dbReference type="InterPro" id="IPR029039">
    <property type="entry name" value="Flavoprotein-like_sf"/>
</dbReference>
<dbReference type="PANTHER" id="PTHR10204:SF34">
    <property type="entry name" value="NAD(P)H DEHYDROGENASE [QUINONE] 1 ISOFORM 1"/>
    <property type="match status" value="1"/>
</dbReference>
<dbReference type="InterPro" id="IPR051545">
    <property type="entry name" value="NAD(P)H_dehydrogenase_qn"/>
</dbReference>
<sequence>MKFLLVYCHSNPKSFTKAILDAISETLESLNHSVKIIDLYAEKFDPVLQVDEAHRRRDLYKDPSMASYRELILEADHLVFIYPVWWHGFPAILKGFIDRVITSDFVYSFKDRPRNSIFPQGYMSQKKISCFYTLDAPFLIALIDPGWLAIKYGIFRFCGFRNVERYYRHNLKHATDLERSHWIEECRKIANFL</sequence>